<evidence type="ECO:0000256" key="2">
    <source>
        <dbReference type="ARBA" id="ARBA00004286"/>
    </source>
</evidence>
<proteinExistence type="inferred from homology"/>
<evidence type="ECO:0000256" key="4">
    <source>
        <dbReference type="ARBA" id="ARBA00021061"/>
    </source>
</evidence>
<evidence type="ECO:0000256" key="8">
    <source>
        <dbReference type="ARBA" id="ARBA00023204"/>
    </source>
</evidence>
<evidence type="ECO:0000256" key="9">
    <source>
        <dbReference type="ARBA" id="ARBA00023242"/>
    </source>
</evidence>
<evidence type="ECO:0000259" key="11">
    <source>
        <dbReference type="Pfam" id="PF14910"/>
    </source>
</evidence>
<feature type="domain" description="MMS22-like C-terminal" evidence="12">
    <location>
        <begin position="777"/>
        <end position="1137"/>
    </location>
</feature>
<evidence type="ECO:0000256" key="5">
    <source>
        <dbReference type="ARBA" id="ARBA00022454"/>
    </source>
</evidence>
<sequence length="1148" mass="132210">MFPTSPCISTLKVLDAAYSSVPYQEDAPWFTCKGRLTETYLGSESFKNLQFGLVPKQAQGSLPAFKPLHLIKVSYKYFILIKRFTVDNTRAFESQDVTAFVRKSRKIICTSLSYLLTQLQVYQSQLLTKGYYAYELDQDTSNLLSSLVKEIETLLTTGGSISDINNIRRLRDFNEVSPSDAIYYHYVHACFDVWYNSIAILQIISNIPFGAAKHEVFSNDIELNPFMHIVTSFLKDFACLAINYYYSFRKSAPFPCGCFQELWIMLINILEKEPSGEEHSFWFVYNKVIQELLDPSSNSKPTNIFSFVVNKIENKDLTESCLWLTSYIANLYKYDMCGNYCESKTPKSGYGVLKHLLNKLLALYSDGRVENIRFSLFHTMQLISLWEPNCEVILPLTDYFIKKIGEMFGPSSAEIAGLSYMFKSSTLWFQYINKLSYPCTSLGKESSLDLFLHIMTKQLSKDSTHRSLWRLLKGRIYSKLTAKKMKELSEVGLQNSFSLLLAIAESGQMEVTDKICELAHVIESTLSPRKQMVSWKALFVLMHIHQKKAHKLNKIISEVTKLFNETCSAFSTITRDSMHKSNVMNLLLVYIDCMGEVFEQCHNLSLSEYQLIGSGFSTLLPSCGITELNYVLNVFLNILNKVKNTIGDNSASDNYAVEMQYTTFMEFIFNHIYPFIESISTTNTPPDLVSDIAVLLMSLSYKCTTLLTERTSGNYCEIFVHFTTKEVVNIPLVCRFLCLLLDDMFLVSGLKSKMSVCQIIFQLWLKCIVNLPPSCHELEELTPKVILQKEFVEMFPKVLDLNLRSHDYVFTSIALFRVMGETYDSNTDPLYRKQLRETMLCYFKTYVPCVLKRITTQRDGLTLNYVYKHISHLFEHCSLLLHIRGNPESIVPKIIDKTVIPHLVFPKDKPSQTILFCAIKEYLPNFIRGLFKLDYKNDMCIQREIKDIMINYACNYPPHSNPITRLIIDTVNGRPEGLKPETFDFLLEVIRANVLLNPSITSTNGFTMLHDILRFTPSVKKNSIITVLLKSSLEVYMRQGSNFFRDLIKKIVERFQEKELNNSKTVLVPILQWFIKEKLQWATVKAFNILDIFAENLPQMFQLIVSYLLETVKTLEINRGSGPDDVIREYLKRTLSKLPKSNNFDKMV</sequence>
<comment type="subcellular location">
    <subcellularLocation>
        <location evidence="2">Chromosome</location>
    </subcellularLocation>
    <subcellularLocation>
        <location evidence="1">Nucleus</location>
    </subcellularLocation>
</comment>
<comment type="caution">
    <text evidence="13">The sequence shown here is derived from an EMBL/GenBank/DDBJ whole genome shotgun (WGS) entry which is preliminary data.</text>
</comment>
<accession>A0AAV6ULW7</accession>
<keyword evidence="6" id="KW-0227">DNA damage</keyword>
<feature type="domain" description="Protein MMS22-like N-terminal" evidence="11">
    <location>
        <begin position="139"/>
        <end position="646"/>
    </location>
</feature>
<dbReference type="Proteomes" id="UP000827092">
    <property type="component" value="Unassembled WGS sequence"/>
</dbReference>
<dbReference type="InterPro" id="IPR042320">
    <property type="entry name" value="MMS22-like"/>
</dbReference>
<dbReference type="Pfam" id="PF14910">
    <property type="entry name" value="MMS22L_N"/>
    <property type="match status" value="1"/>
</dbReference>
<keyword evidence="5" id="KW-0158">Chromosome</keyword>
<dbReference type="InterPro" id="IPR029424">
    <property type="entry name" value="MMS22L_C"/>
</dbReference>
<keyword evidence="8" id="KW-0234">DNA repair</keyword>
<name>A0AAV6ULW7_9ARAC</name>
<dbReference type="GO" id="GO:0006325">
    <property type="term" value="P:chromatin organization"/>
    <property type="evidence" value="ECO:0007669"/>
    <property type="project" value="UniProtKB-KW"/>
</dbReference>
<keyword evidence="7" id="KW-0156">Chromatin regulator</keyword>
<dbReference type="GO" id="GO:0043596">
    <property type="term" value="C:nuclear replication fork"/>
    <property type="evidence" value="ECO:0007669"/>
    <property type="project" value="TreeGrafter"/>
</dbReference>
<organism evidence="13 14">
    <name type="scientific">Oedothorax gibbosus</name>
    <dbReference type="NCBI Taxonomy" id="931172"/>
    <lineage>
        <taxon>Eukaryota</taxon>
        <taxon>Metazoa</taxon>
        <taxon>Ecdysozoa</taxon>
        <taxon>Arthropoda</taxon>
        <taxon>Chelicerata</taxon>
        <taxon>Arachnida</taxon>
        <taxon>Araneae</taxon>
        <taxon>Araneomorphae</taxon>
        <taxon>Entelegynae</taxon>
        <taxon>Araneoidea</taxon>
        <taxon>Linyphiidae</taxon>
        <taxon>Erigoninae</taxon>
        <taxon>Oedothorax</taxon>
    </lineage>
</organism>
<comment type="similarity">
    <text evidence="3">Belongs to the MMS22 family. MMS22L subfamily.</text>
</comment>
<dbReference type="GO" id="GO:0031297">
    <property type="term" value="P:replication fork processing"/>
    <property type="evidence" value="ECO:0007669"/>
    <property type="project" value="InterPro"/>
</dbReference>
<dbReference type="InterPro" id="IPR029425">
    <property type="entry name" value="MMS22L_N"/>
</dbReference>
<protein>
    <recommendedName>
        <fullName evidence="4">Protein MMS22-like</fullName>
    </recommendedName>
    <alternativeName>
        <fullName evidence="10">Methyl methanesulfonate-sensitivity protein 22-like</fullName>
    </alternativeName>
</protein>
<dbReference type="AlphaFoldDB" id="A0AAV6ULW7"/>
<evidence type="ECO:0000259" key="12">
    <source>
        <dbReference type="Pfam" id="PF14911"/>
    </source>
</evidence>
<evidence type="ECO:0000256" key="10">
    <source>
        <dbReference type="ARBA" id="ARBA00033326"/>
    </source>
</evidence>
<keyword evidence="14" id="KW-1185">Reference proteome</keyword>
<evidence type="ECO:0000256" key="7">
    <source>
        <dbReference type="ARBA" id="ARBA00022853"/>
    </source>
</evidence>
<evidence type="ECO:0000313" key="13">
    <source>
        <dbReference type="EMBL" id="KAG8184704.1"/>
    </source>
</evidence>
<dbReference type="PANTHER" id="PTHR28547:SF1">
    <property type="entry name" value="PROTEIN MMS22-LIKE"/>
    <property type="match status" value="1"/>
</dbReference>
<gene>
    <name evidence="13" type="ORF">JTE90_013093</name>
</gene>
<dbReference type="PANTHER" id="PTHR28547">
    <property type="entry name" value="PROTEIN MMS22-LIKE"/>
    <property type="match status" value="1"/>
</dbReference>
<reference evidence="13 14" key="1">
    <citation type="journal article" date="2022" name="Nat. Ecol. Evol.">
        <title>A masculinizing supergene underlies an exaggerated male reproductive morph in a spider.</title>
        <authorList>
            <person name="Hendrickx F."/>
            <person name="De Corte Z."/>
            <person name="Sonet G."/>
            <person name="Van Belleghem S.M."/>
            <person name="Kostlbacher S."/>
            <person name="Vangestel C."/>
        </authorList>
    </citation>
    <scope>NUCLEOTIDE SEQUENCE [LARGE SCALE GENOMIC DNA]</scope>
    <source>
        <strain evidence="13">W744_W776</strain>
    </source>
</reference>
<dbReference type="Pfam" id="PF14911">
    <property type="entry name" value="MMS22L_C"/>
    <property type="match status" value="1"/>
</dbReference>
<evidence type="ECO:0000313" key="14">
    <source>
        <dbReference type="Proteomes" id="UP000827092"/>
    </source>
</evidence>
<keyword evidence="9" id="KW-0539">Nucleus</keyword>
<dbReference type="EMBL" id="JAFNEN010000364">
    <property type="protein sequence ID" value="KAG8184704.1"/>
    <property type="molecule type" value="Genomic_DNA"/>
</dbReference>
<evidence type="ECO:0000256" key="6">
    <source>
        <dbReference type="ARBA" id="ARBA00022763"/>
    </source>
</evidence>
<evidence type="ECO:0000256" key="1">
    <source>
        <dbReference type="ARBA" id="ARBA00004123"/>
    </source>
</evidence>
<dbReference type="GO" id="GO:0000724">
    <property type="term" value="P:double-strand break repair via homologous recombination"/>
    <property type="evidence" value="ECO:0007669"/>
    <property type="project" value="InterPro"/>
</dbReference>
<evidence type="ECO:0000256" key="3">
    <source>
        <dbReference type="ARBA" id="ARBA00006585"/>
    </source>
</evidence>